<feature type="domain" description="Protein N-terminal glutamine amidohydrolase alpha beta roll" evidence="9">
    <location>
        <begin position="27"/>
        <end position="203"/>
    </location>
</feature>
<dbReference type="Gene3D" id="3.10.620.10">
    <property type="entry name" value="Protein N-terminal glutamine amidohydrolase, alpha beta roll"/>
    <property type="match status" value="1"/>
</dbReference>
<evidence type="ECO:0000256" key="2">
    <source>
        <dbReference type="ARBA" id="ARBA00008985"/>
    </source>
</evidence>
<comment type="function">
    <text evidence="1 8">Mediates the side-chain deamidation of N-terminal glutamine residues to glutamate, an important step in N-end rule pathway of protein degradation. Conversion of the resulting N-terminal glutamine to glutamate renders the protein susceptible to arginylation, polyubiquitination and degradation as specified by the N-end rule. Does not act on substrates with internal or C-terminal glutamine and does not act on non-glutamine residues in any position.</text>
</comment>
<dbReference type="GO" id="GO:0070773">
    <property type="term" value="F:protein-N-terminal glutamine amidohydrolase activity"/>
    <property type="evidence" value="ECO:0007669"/>
    <property type="project" value="UniProtKB-UniRule"/>
</dbReference>
<protein>
    <recommendedName>
        <fullName evidence="5 8">Protein N-terminal glutamine amidohydrolase</fullName>
        <ecNumber evidence="4 8">3.5.1.122</ecNumber>
    </recommendedName>
    <alternativeName>
        <fullName evidence="8">Protein NH2-terminal glutamine deamidase</fullName>
    </alternativeName>
</protein>
<dbReference type="PANTHER" id="PTHR13035:SF0">
    <property type="entry name" value="PROTEIN N-TERMINAL GLUTAMINE AMIDOHYDROLASE"/>
    <property type="match status" value="1"/>
</dbReference>
<dbReference type="EC" id="3.5.1.122" evidence="4 8"/>
<evidence type="ECO:0000256" key="8">
    <source>
        <dbReference type="RuleBase" id="RU367082"/>
    </source>
</evidence>
<evidence type="ECO:0000256" key="6">
    <source>
        <dbReference type="ARBA" id="ARBA00022801"/>
    </source>
</evidence>
<organism evidence="10 11">
    <name type="scientific">Mycetomoellerius zeteki</name>
    <dbReference type="NCBI Taxonomy" id="64791"/>
    <lineage>
        <taxon>Eukaryota</taxon>
        <taxon>Metazoa</taxon>
        <taxon>Ecdysozoa</taxon>
        <taxon>Arthropoda</taxon>
        <taxon>Hexapoda</taxon>
        <taxon>Insecta</taxon>
        <taxon>Pterygota</taxon>
        <taxon>Neoptera</taxon>
        <taxon>Endopterygota</taxon>
        <taxon>Hymenoptera</taxon>
        <taxon>Apocrita</taxon>
        <taxon>Aculeata</taxon>
        <taxon>Formicoidea</taxon>
        <taxon>Formicidae</taxon>
        <taxon>Myrmicinae</taxon>
        <taxon>Mycetomoellerius</taxon>
    </lineage>
</organism>
<dbReference type="FunFam" id="3.10.620.10:FF:000001">
    <property type="entry name" value="Blast:Protein N-terminal glutamine amidohydrolase"/>
    <property type="match status" value="1"/>
</dbReference>
<evidence type="ECO:0000256" key="3">
    <source>
        <dbReference type="ARBA" id="ARBA00011245"/>
    </source>
</evidence>
<evidence type="ECO:0000313" key="10">
    <source>
        <dbReference type="EMBL" id="KYQ59245.1"/>
    </source>
</evidence>
<dbReference type="GO" id="GO:0005634">
    <property type="term" value="C:nucleus"/>
    <property type="evidence" value="ECO:0007669"/>
    <property type="project" value="TreeGrafter"/>
</dbReference>
<dbReference type="STRING" id="64791.A0A151XG06"/>
<dbReference type="InterPro" id="IPR037132">
    <property type="entry name" value="N_Gln_amidohydro_ab_roll_sf"/>
</dbReference>
<gene>
    <name evidence="10" type="ORF">ALC60_01831</name>
</gene>
<proteinExistence type="inferred from homology"/>
<name>A0A151XG06_9HYME</name>
<evidence type="ECO:0000256" key="4">
    <source>
        <dbReference type="ARBA" id="ARBA00012718"/>
    </source>
</evidence>
<dbReference type="Pfam" id="PF09764">
    <property type="entry name" value="Nt_Gln_amidase"/>
    <property type="match status" value="1"/>
</dbReference>
<evidence type="ECO:0000256" key="5">
    <source>
        <dbReference type="ARBA" id="ARBA00021247"/>
    </source>
</evidence>
<comment type="catalytic activity">
    <reaction evidence="7 8">
        <text>N-terminal L-glutaminyl-[protein] + H2O = N-terminal L-glutamyl-[protein] + NH4(+)</text>
        <dbReference type="Rhea" id="RHEA:50680"/>
        <dbReference type="Rhea" id="RHEA-COMP:12668"/>
        <dbReference type="Rhea" id="RHEA-COMP:12777"/>
        <dbReference type="ChEBI" id="CHEBI:15377"/>
        <dbReference type="ChEBI" id="CHEBI:28938"/>
        <dbReference type="ChEBI" id="CHEBI:64721"/>
        <dbReference type="ChEBI" id="CHEBI:64722"/>
        <dbReference type="EC" id="3.5.1.122"/>
    </reaction>
</comment>
<keyword evidence="11" id="KW-1185">Reference proteome</keyword>
<dbReference type="GO" id="GO:0008418">
    <property type="term" value="F:protein-N-terminal asparagine amidohydrolase activity"/>
    <property type="evidence" value="ECO:0007669"/>
    <property type="project" value="UniProtKB-UniRule"/>
</dbReference>
<comment type="subunit">
    <text evidence="3 8">Monomer.</text>
</comment>
<sequence>MAVDPRVTGNAKPLVPLFTKASDCVNTSCYCEENVWKLCQDVATRHPSELQHCHVVFVSNPRRSVPLWRQRSGKDEDKLVVWDYHAILIYAPDERAVVYDLESCLPFPTHFWKYATETFRSDEALRPEYHRRFRLVPASVYLQQFASNRHHMKRKDGTWIKTPPDYPPISTPTCKDNLDSFINMELGTGLGVVMSLKQLVNRFYRPNVNTQVPTPPQPQATAT</sequence>
<dbReference type="EMBL" id="KQ982182">
    <property type="protein sequence ID" value="KYQ59245.1"/>
    <property type="molecule type" value="Genomic_DNA"/>
</dbReference>
<dbReference type="InterPro" id="IPR023128">
    <property type="entry name" value="Prot_N_Gln_amidohydro_ab_roll"/>
</dbReference>
<dbReference type="PANTHER" id="PTHR13035">
    <property type="entry name" value="PROTEIN N-TERMINAL GLUTAMINE AMIDOHYDROLASE"/>
    <property type="match status" value="1"/>
</dbReference>
<dbReference type="InterPro" id="IPR039733">
    <property type="entry name" value="NTAQ1"/>
</dbReference>
<evidence type="ECO:0000259" key="9">
    <source>
        <dbReference type="Pfam" id="PF09764"/>
    </source>
</evidence>
<keyword evidence="6 8" id="KW-0378">Hydrolase</keyword>
<dbReference type="Proteomes" id="UP000075809">
    <property type="component" value="Unassembled WGS sequence"/>
</dbReference>
<evidence type="ECO:0000256" key="7">
    <source>
        <dbReference type="ARBA" id="ARBA00048768"/>
    </source>
</evidence>
<evidence type="ECO:0000256" key="1">
    <source>
        <dbReference type="ARBA" id="ARBA00003923"/>
    </source>
</evidence>
<evidence type="ECO:0000313" key="11">
    <source>
        <dbReference type="Proteomes" id="UP000075809"/>
    </source>
</evidence>
<accession>A0A151XG06</accession>
<dbReference type="AlphaFoldDB" id="A0A151XG06"/>
<dbReference type="GO" id="GO:0005829">
    <property type="term" value="C:cytosol"/>
    <property type="evidence" value="ECO:0007669"/>
    <property type="project" value="TreeGrafter"/>
</dbReference>
<reference evidence="10 11" key="1">
    <citation type="submission" date="2015-09" db="EMBL/GenBank/DDBJ databases">
        <title>Trachymyrmex zeteki WGS genome.</title>
        <authorList>
            <person name="Nygaard S."/>
            <person name="Hu H."/>
            <person name="Boomsma J."/>
            <person name="Zhang G."/>
        </authorList>
    </citation>
    <scope>NUCLEOTIDE SEQUENCE [LARGE SCALE GENOMIC DNA]</scope>
    <source>
        <strain evidence="10">Tzet28-1</strain>
        <tissue evidence="10">Whole body</tissue>
    </source>
</reference>
<comment type="similarity">
    <text evidence="2 8">Belongs to the NTAQ1 family.</text>
</comment>